<name>A0A0K2B134_STRA7</name>
<dbReference type="SUPFAM" id="SSF69318">
    <property type="entry name" value="Integrin alpha N-terminal domain"/>
    <property type="match status" value="1"/>
</dbReference>
<keyword evidence="1 4" id="KW-0732">Signal</keyword>
<dbReference type="InterPro" id="IPR001254">
    <property type="entry name" value="Trypsin_dom"/>
</dbReference>
<evidence type="ECO:0000256" key="1">
    <source>
        <dbReference type="ARBA" id="ARBA00022729"/>
    </source>
</evidence>
<dbReference type="PROSITE" id="PS51470">
    <property type="entry name" value="FG_GAP"/>
    <property type="match status" value="1"/>
</dbReference>
<reference evidence="6" key="1">
    <citation type="submission" date="2015-07" db="EMBL/GenBank/DDBJ databases">
        <title>Complete genome sequence of Streptomyces ambofaciens ATCC 23877, the spiramycin producer.</title>
        <authorList>
            <person name="Thibessard A."/>
            <person name="Haas D."/>
            <person name="Gerbaud C."/>
            <person name="Aigle B."/>
            <person name="Lautru S."/>
            <person name="Pernodet J.-L."/>
            <person name="Leblond P."/>
        </authorList>
    </citation>
    <scope>NUCLEOTIDE SEQUENCE [LARGE SCALE GENOMIC DNA]</scope>
    <source>
        <strain evidence="6">ATCC 23877</strain>
    </source>
</reference>
<dbReference type="AlphaFoldDB" id="A0A0K2B134"/>
<protein>
    <recommendedName>
        <fullName evidence="5">Peptidase S1 domain-containing protein</fullName>
    </recommendedName>
</protein>
<dbReference type="SMART" id="SM00191">
    <property type="entry name" value="Int_alpha"/>
    <property type="match status" value="3"/>
</dbReference>
<dbReference type="SMART" id="SM00020">
    <property type="entry name" value="Tryp_SPc"/>
    <property type="match status" value="1"/>
</dbReference>
<dbReference type="STRING" id="1889.SAM40697_5414"/>
<dbReference type="Gene3D" id="2.40.10.10">
    <property type="entry name" value="Trypsin-like serine proteases"/>
    <property type="match status" value="2"/>
</dbReference>
<dbReference type="Gene3D" id="2.130.10.130">
    <property type="entry name" value="Integrin alpha, N-terminal"/>
    <property type="match status" value="1"/>
</dbReference>
<dbReference type="Pfam" id="PF01839">
    <property type="entry name" value="FG-GAP"/>
    <property type="match status" value="1"/>
</dbReference>
<organism evidence="6 7">
    <name type="scientific">Streptomyces ambofaciens (strain ATCC 23877 / 3486 / DSM 40053 / JCM 4204 / NBRC 12836 / NRRL B-2516)</name>
    <dbReference type="NCBI Taxonomy" id="278992"/>
    <lineage>
        <taxon>Bacteria</taxon>
        <taxon>Bacillati</taxon>
        <taxon>Actinomycetota</taxon>
        <taxon>Actinomycetes</taxon>
        <taxon>Kitasatosporales</taxon>
        <taxon>Streptomycetaceae</taxon>
        <taxon>Streptomyces</taxon>
    </lineage>
</organism>
<dbReference type="InterPro" id="IPR028994">
    <property type="entry name" value="Integrin_alpha_N"/>
</dbReference>
<dbReference type="InterPro" id="IPR009003">
    <property type="entry name" value="Peptidase_S1_PA"/>
</dbReference>
<dbReference type="InterPro" id="IPR013517">
    <property type="entry name" value="FG-GAP"/>
</dbReference>
<dbReference type="InterPro" id="IPR043504">
    <property type="entry name" value="Peptidase_S1_PA_chymotrypsin"/>
</dbReference>
<dbReference type="GO" id="GO:0006508">
    <property type="term" value="P:proteolysis"/>
    <property type="evidence" value="ECO:0007669"/>
    <property type="project" value="InterPro"/>
</dbReference>
<dbReference type="KEGG" id="samb:SAM23877_5939"/>
<dbReference type="SUPFAM" id="SSF50494">
    <property type="entry name" value="Trypsin-like serine proteases"/>
    <property type="match status" value="1"/>
</dbReference>
<evidence type="ECO:0000313" key="6">
    <source>
        <dbReference type="EMBL" id="AKZ58984.1"/>
    </source>
</evidence>
<evidence type="ECO:0000313" key="7">
    <source>
        <dbReference type="Proteomes" id="UP000061018"/>
    </source>
</evidence>
<feature type="domain" description="Peptidase S1" evidence="5">
    <location>
        <begin position="31"/>
        <end position="255"/>
    </location>
</feature>
<keyword evidence="2" id="KW-0677">Repeat</keyword>
<dbReference type="PROSITE" id="PS50240">
    <property type="entry name" value="TRYPSIN_DOM"/>
    <property type="match status" value="1"/>
</dbReference>
<proteinExistence type="predicted"/>
<evidence type="ECO:0000256" key="2">
    <source>
        <dbReference type="ARBA" id="ARBA00022737"/>
    </source>
</evidence>
<dbReference type="GO" id="GO:0004252">
    <property type="term" value="F:serine-type endopeptidase activity"/>
    <property type="evidence" value="ECO:0007669"/>
    <property type="project" value="InterPro"/>
</dbReference>
<dbReference type="InterPro" id="IPR013519">
    <property type="entry name" value="Int_alpha_beta-p"/>
</dbReference>
<feature type="signal peptide" evidence="4">
    <location>
        <begin position="1"/>
        <end position="30"/>
    </location>
</feature>
<gene>
    <name evidence="6" type="ORF">SAM23877_5939</name>
</gene>
<evidence type="ECO:0000256" key="3">
    <source>
        <dbReference type="ARBA" id="ARBA00023180"/>
    </source>
</evidence>
<feature type="chain" id="PRO_5005473665" description="Peptidase S1 domain-containing protein" evidence="4">
    <location>
        <begin position="31"/>
        <end position="738"/>
    </location>
</feature>
<dbReference type="PANTHER" id="PTHR36220">
    <property type="entry name" value="UNNAMED PRODUCT"/>
    <property type="match status" value="1"/>
</dbReference>
<dbReference type="Proteomes" id="UP000061018">
    <property type="component" value="Chromosome"/>
</dbReference>
<sequence length="738" mass="73350">MRHTRPVRFAALAAALTAGPVVMTAVPATAVTGPASASSDTTHAYTAQVVVGAHDRGCSGVLVDTEWLLTAASCFADDPAASLAVPAGKPQRKTTATVGRADLSGTAGAVREIVELVPRTDRDVVLARLNRPVTGVTPIALATTAPVAGEELKLAGYGRTKTEWAPLNLHTGTFSVDAAATTTTATVTGKDGVSACMGDTGGPLVRVAGGTHRLAGLSSRSYQGGCFGIDAAETRTGGIVTRVDDLGSWVASKVGATRVTDFNCDGVEDIAVADPEAAVGGDAKAGLLRLVYGGGKGSAEINQDLDWVPGGAEANDLFGQAIATVDYDEDGCTDLAVGAPGENVGDAVDAGMADILHGAPGGLGTGAKKNTHFEQAAGNGSISASTPETGDLMGQAMAAGTTAAGEPFVVIGTPGEGLGTAAKAGEAFYVRGGTNVSVHQDKLNVPGAVEAGDGFGAVLAADTNHVAIGAPDENIGGDDAAGNLAVFSHTLNSEKRPTPLFGLDQDLDAVPGGAEAGDRFGAALGLAPYRASGAATAAESILAVGSPGEALTVDGVAKAQTGGVMTFRISAAGAYTKLEGYDSGTADDDVSGTSEAGDHFGATLSVVNTAPKAVSTVATMKMAVGVPDEAIGSETSSGAVHVFSLLGAPGANDKWIESGDGDGIPGAPKAKQYLGRSLHFTGTRLYVGMPYGPSAYGALYALPMSNVTVGQPTAPVAVHQPGQGGLPAAGVRFGYAAR</sequence>
<accession>A0A0K2B134</accession>
<dbReference type="PANTHER" id="PTHR36220:SF1">
    <property type="entry name" value="GAMMA TUBULIN COMPLEX COMPONENT C-TERMINAL DOMAIN-CONTAINING PROTEIN"/>
    <property type="match status" value="1"/>
</dbReference>
<evidence type="ECO:0000256" key="4">
    <source>
        <dbReference type="SAM" id="SignalP"/>
    </source>
</evidence>
<dbReference type="PRINTS" id="PR00722">
    <property type="entry name" value="CHYMOTRYPSIN"/>
</dbReference>
<dbReference type="RefSeq" id="WP_053139176.1">
    <property type="nucleotide sequence ID" value="NZ_CP012382.1"/>
</dbReference>
<dbReference type="Pfam" id="PF00089">
    <property type="entry name" value="Trypsin"/>
    <property type="match status" value="1"/>
</dbReference>
<dbReference type="EMBL" id="CP012382">
    <property type="protein sequence ID" value="AKZ58984.1"/>
    <property type="molecule type" value="Genomic_DNA"/>
</dbReference>
<keyword evidence="3" id="KW-0325">Glycoprotein</keyword>
<dbReference type="InterPro" id="IPR001314">
    <property type="entry name" value="Peptidase_S1A"/>
</dbReference>
<evidence type="ECO:0000259" key="5">
    <source>
        <dbReference type="PROSITE" id="PS50240"/>
    </source>
</evidence>